<proteinExistence type="predicted"/>
<protein>
    <submittedName>
        <fullName evidence="1">Uncharacterized protein</fullName>
    </submittedName>
</protein>
<sequence length="145" mass="16528">MDDQSTRAGTLSAVQESTQVAKEHWPGFCLGFSTGHMGWALEVREVESDELDHDPIPTRKSAAPALDGAFIRQIGYQPDQNLIWFSYYHEGYEKEWTLEQPQKLNYERVRGDAKELRIDLANGRSALIQLKLVDIPERVGDDNRP</sequence>
<accession>A0A4P7XL89</accession>
<dbReference type="EMBL" id="CP031093">
    <property type="protein sequence ID" value="QCF26717.1"/>
    <property type="molecule type" value="Genomic_DNA"/>
</dbReference>
<reference evidence="1 2" key="1">
    <citation type="submission" date="2018-07" db="EMBL/GenBank/DDBJ databases">
        <title>Marsedoiliclastica nanhaica gen. nov. sp. nov., a novel marine hydrocarbonoclastic bacterium isolated from an in-situ enriched hydrocarbon-degrading consortium in deep-sea sediment.</title>
        <authorList>
            <person name="Dong C."/>
            <person name="Ma T."/>
            <person name="Liu R."/>
            <person name="Shao Z."/>
        </authorList>
    </citation>
    <scope>NUCLEOTIDE SEQUENCE [LARGE SCALE GENOMIC DNA]</scope>
    <source>
        <strain evidence="2">soil36-7</strain>
    </source>
</reference>
<organism evidence="1 2">
    <name type="scientific">Hydrocarboniclastica marina</name>
    <dbReference type="NCBI Taxonomy" id="2259620"/>
    <lineage>
        <taxon>Bacteria</taxon>
        <taxon>Pseudomonadati</taxon>
        <taxon>Pseudomonadota</taxon>
        <taxon>Gammaproteobacteria</taxon>
        <taxon>Alteromonadales</taxon>
        <taxon>Alteromonadaceae</taxon>
        <taxon>Hydrocarboniclastica</taxon>
    </lineage>
</organism>
<dbReference type="Proteomes" id="UP000298049">
    <property type="component" value="Chromosome"/>
</dbReference>
<gene>
    <name evidence="1" type="ORF">soil367_12675</name>
</gene>
<dbReference type="AlphaFoldDB" id="A0A4P7XL89"/>
<dbReference type="KEGG" id="hmi:soil367_12675"/>
<keyword evidence="2" id="KW-1185">Reference proteome</keyword>
<dbReference type="RefSeq" id="WP_136549420.1">
    <property type="nucleotide sequence ID" value="NZ_CP031093.1"/>
</dbReference>
<evidence type="ECO:0000313" key="2">
    <source>
        <dbReference type="Proteomes" id="UP000298049"/>
    </source>
</evidence>
<evidence type="ECO:0000313" key="1">
    <source>
        <dbReference type="EMBL" id="QCF26717.1"/>
    </source>
</evidence>
<name>A0A4P7XL89_9ALTE</name>